<feature type="binding site" evidence="4">
    <location>
        <position position="112"/>
    </location>
    <ligand>
        <name>Mn(2+)</name>
        <dbReference type="ChEBI" id="CHEBI:29035"/>
        <label>1</label>
    </ligand>
</feature>
<evidence type="ECO:0000256" key="5">
    <source>
        <dbReference type="RuleBase" id="RU003684"/>
    </source>
</evidence>
<feature type="binding site" evidence="4">
    <location>
        <position position="114"/>
    </location>
    <ligand>
        <name>Mn(2+)</name>
        <dbReference type="ChEBI" id="CHEBI:29035"/>
        <label>1</label>
    </ligand>
</feature>
<feature type="binding site" evidence="4">
    <location>
        <position position="110"/>
    </location>
    <ligand>
        <name>Mn(2+)</name>
        <dbReference type="ChEBI" id="CHEBI:29035"/>
        <label>1</label>
    </ligand>
</feature>
<feature type="binding site" evidence="4">
    <location>
        <position position="87"/>
    </location>
    <ligand>
        <name>Mn(2+)</name>
        <dbReference type="ChEBI" id="CHEBI:29035"/>
        <label>1</label>
    </ligand>
</feature>
<evidence type="ECO:0000256" key="4">
    <source>
        <dbReference type="PIRSR" id="PIRSR036979-1"/>
    </source>
</evidence>
<dbReference type="PROSITE" id="PS51409">
    <property type="entry name" value="ARGINASE_2"/>
    <property type="match status" value="1"/>
</dbReference>
<keyword evidence="3 5" id="KW-0378">Hydrolase</keyword>
<evidence type="ECO:0000256" key="2">
    <source>
        <dbReference type="ARBA" id="ARBA00022723"/>
    </source>
</evidence>
<dbReference type="GO" id="GO:0033389">
    <property type="term" value="P:putrescine biosynthetic process from arginine, via agmatine"/>
    <property type="evidence" value="ECO:0007669"/>
    <property type="project" value="TreeGrafter"/>
</dbReference>
<dbReference type="GO" id="GO:0046872">
    <property type="term" value="F:metal ion binding"/>
    <property type="evidence" value="ECO:0007669"/>
    <property type="project" value="UniProtKB-KW"/>
</dbReference>
<dbReference type="PROSITE" id="PS01053">
    <property type="entry name" value="ARGINASE_1"/>
    <property type="match status" value="1"/>
</dbReference>
<proteinExistence type="inferred from homology"/>
<protein>
    <submittedName>
        <fullName evidence="6">Agmatinase family protein</fullName>
    </submittedName>
</protein>
<accession>A0AAE3SNG6</accession>
<dbReference type="PIRSF" id="PIRSF036979">
    <property type="entry name" value="Arginase"/>
    <property type="match status" value="1"/>
</dbReference>
<dbReference type="RefSeq" id="WP_266012187.1">
    <property type="nucleotide sequence ID" value="NZ_JAPFQP010000002.1"/>
</dbReference>
<dbReference type="Pfam" id="PF00491">
    <property type="entry name" value="Arginase"/>
    <property type="match status" value="1"/>
</dbReference>
<evidence type="ECO:0000256" key="1">
    <source>
        <dbReference type="ARBA" id="ARBA00009227"/>
    </source>
</evidence>
<evidence type="ECO:0000256" key="3">
    <source>
        <dbReference type="ARBA" id="ARBA00022801"/>
    </source>
</evidence>
<organism evidence="6 7">
    <name type="scientific">Lentiprolixibacter aurantiacus</name>
    <dbReference type="NCBI Taxonomy" id="2993939"/>
    <lineage>
        <taxon>Bacteria</taxon>
        <taxon>Pseudomonadati</taxon>
        <taxon>Bacteroidota</taxon>
        <taxon>Flavobacteriia</taxon>
        <taxon>Flavobacteriales</taxon>
        <taxon>Flavobacteriaceae</taxon>
        <taxon>Lentiprolixibacter</taxon>
    </lineage>
</organism>
<dbReference type="InterPro" id="IPR023696">
    <property type="entry name" value="Ureohydrolase_dom_sf"/>
</dbReference>
<dbReference type="InterPro" id="IPR020855">
    <property type="entry name" value="Ureohydrolase_Mn_BS"/>
</dbReference>
<dbReference type="PANTHER" id="PTHR11358:SF26">
    <property type="entry name" value="GUANIDINO ACID HYDROLASE, MITOCHONDRIAL"/>
    <property type="match status" value="1"/>
</dbReference>
<dbReference type="AlphaFoldDB" id="A0AAE3SNG6"/>
<keyword evidence="4" id="KW-0464">Manganese</keyword>
<name>A0AAE3SNG6_9FLAO</name>
<gene>
    <name evidence="6" type="ORF">OO016_07825</name>
</gene>
<sequence>MEKIQLQGILYDEKSSYLRGPAKAPPLIRDAYLSDAFNFFAENGSEIRPDLFLDRGDFNVEEYFDIEQISLDHLKQNIPMITLGGDHSITYPVLRAFSKVYGPLEILHIDAHADLYDSFEGDKYSHACPFARIMEENLASRLVQVGIRTFSTHQREQAELFGVEVIEMRDFRSGQLPAFKGPLYLSLDIDALDPAFAPGISHHEPGGFSSRQVIEIIQGIDAPLVGADIVEFNPVRDINGVTATVCAKFLKEIAARILATCP</sequence>
<dbReference type="SUPFAM" id="SSF52768">
    <property type="entry name" value="Arginase/deacetylase"/>
    <property type="match status" value="1"/>
</dbReference>
<comment type="cofactor">
    <cofactor evidence="4">
        <name>Mn(2+)</name>
        <dbReference type="ChEBI" id="CHEBI:29035"/>
    </cofactor>
    <text evidence="4">Binds 2 manganese ions per subunit.</text>
</comment>
<reference evidence="6" key="1">
    <citation type="submission" date="2022-11" db="EMBL/GenBank/DDBJ databases">
        <title>The characterization of three novel Bacteroidetes species and genomic analysis of their roles in tidal elemental geochemical cycles.</title>
        <authorList>
            <person name="Ma K.-J."/>
        </authorList>
    </citation>
    <scope>NUCLEOTIDE SEQUENCE</scope>
    <source>
        <strain evidence="6">M415</strain>
    </source>
</reference>
<feature type="binding site" evidence="4">
    <location>
        <position position="188"/>
    </location>
    <ligand>
        <name>Mn(2+)</name>
        <dbReference type="ChEBI" id="CHEBI:29035"/>
        <label>1</label>
    </ligand>
</feature>
<dbReference type="GO" id="GO:0008783">
    <property type="term" value="F:agmatinase activity"/>
    <property type="evidence" value="ECO:0007669"/>
    <property type="project" value="TreeGrafter"/>
</dbReference>
<comment type="caution">
    <text evidence="6">The sequence shown here is derived from an EMBL/GenBank/DDBJ whole genome shotgun (WGS) entry which is preliminary data.</text>
</comment>
<dbReference type="Gene3D" id="3.40.800.10">
    <property type="entry name" value="Ureohydrolase domain"/>
    <property type="match status" value="1"/>
</dbReference>
<feature type="binding site" evidence="4">
    <location>
        <position position="190"/>
    </location>
    <ligand>
        <name>Mn(2+)</name>
        <dbReference type="ChEBI" id="CHEBI:29035"/>
        <label>1</label>
    </ligand>
</feature>
<evidence type="ECO:0000313" key="7">
    <source>
        <dbReference type="Proteomes" id="UP001207116"/>
    </source>
</evidence>
<comment type="similarity">
    <text evidence="1">Belongs to the arginase family. Agmatinase subfamily.</text>
</comment>
<dbReference type="EMBL" id="JAPFQP010000002">
    <property type="protein sequence ID" value="MCX2719505.1"/>
    <property type="molecule type" value="Genomic_DNA"/>
</dbReference>
<dbReference type="Proteomes" id="UP001207116">
    <property type="component" value="Unassembled WGS sequence"/>
</dbReference>
<keyword evidence="2 4" id="KW-0479">Metal-binding</keyword>
<dbReference type="InterPro" id="IPR006035">
    <property type="entry name" value="Ureohydrolase"/>
</dbReference>
<keyword evidence="7" id="KW-1185">Reference proteome</keyword>
<evidence type="ECO:0000313" key="6">
    <source>
        <dbReference type="EMBL" id="MCX2719505.1"/>
    </source>
</evidence>
<dbReference type="PANTHER" id="PTHR11358">
    <property type="entry name" value="ARGINASE/AGMATINASE"/>
    <property type="match status" value="1"/>
</dbReference>
<dbReference type="CDD" id="cd11593">
    <property type="entry name" value="Agmatinase-like_2"/>
    <property type="match status" value="1"/>
</dbReference>